<keyword evidence="3" id="KW-1133">Transmembrane helix</keyword>
<evidence type="ECO:0000256" key="3">
    <source>
        <dbReference type="ARBA" id="ARBA00022989"/>
    </source>
</evidence>
<keyword evidence="5" id="KW-0175">Coiled coil</keyword>
<dbReference type="SUPFAM" id="SSF52540">
    <property type="entry name" value="P-loop containing nucleoside triphosphate hydrolases"/>
    <property type="match status" value="1"/>
</dbReference>
<comment type="subcellular location">
    <subcellularLocation>
        <location evidence="1">Membrane</location>
        <topology evidence="1">Multi-pass membrane protein</topology>
    </subcellularLocation>
</comment>
<accession>A0A926ZHF8</accession>
<dbReference type="InterPro" id="IPR027417">
    <property type="entry name" value="P-loop_NTPase"/>
</dbReference>
<reference evidence="6" key="2">
    <citation type="submission" date="2020-08" db="EMBL/GenBank/DDBJ databases">
        <authorList>
            <person name="Chen M."/>
            <person name="Teng W."/>
            <person name="Zhao L."/>
            <person name="Hu C."/>
            <person name="Zhou Y."/>
            <person name="Han B."/>
            <person name="Song L."/>
            <person name="Shu W."/>
        </authorList>
    </citation>
    <scope>NUCLEOTIDE SEQUENCE</scope>
    <source>
        <strain evidence="6">FACHB-1375</strain>
    </source>
</reference>
<dbReference type="InterPro" id="IPR021147">
    <property type="entry name" value="DUF697"/>
</dbReference>
<evidence type="ECO:0000256" key="4">
    <source>
        <dbReference type="ARBA" id="ARBA00023136"/>
    </source>
</evidence>
<keyword evidence="7" id="KW-1185">Reference proteome</keyword>
<keyword evidence="4" id="KW-0472">Membrane</keyword>
<comment type="caution">
    <text evidence="6">The sequence shown here is derived from an EMBL/GenBank/DDBJ whole genome shotgun (WGS) entry which is preliminary data.</text>
</comment>
<dbReference type="Gene3D" id="3.40.50.300">
    <property type="entry name" value="P-loop containing nucleotide triphosphate hydrolases"/>
    <property type="match status" value="1"/>
</dbReference>
<name>A0A926ZHF8_9CYAN</name>
<evidence type="ECO:0000256" key="5">
    <source>
        <dbReference type="SAM" id="Coils"/>
    </source>
</evidence>
<organism evidence="6 7">
    <name type="scientific">Aerosakkonema funiforme FACHB-1375</name>
    <dbReference type="NCBI Taxonomy" id="2949571"/>
    <lineage>
        <taxon>Bacteria</taxon>
        <taxon>Bacillati</taxon>
        <taxon>Cyanobacteriota</taxon>
        <taxon>Cyanophyceae</taxon>
        <taxon>Oscillatoriophycideae</taxon>
        <taxon>Aerosakkonematales</taxon>
        <taxon>Aerosakkonemataceae</taxon>
        <taxon>Aerosakkonema</taxon>
    </lineage>
</organism>
<evidence type="ECO:0000256" key="1">
    <source>
        <dbReference type="ARBA" id="ARBA00004141"/>
    </source>
</evidence>
<feature type="coiled-coil region" evidence="5">
    <location>
        <begin position="69"/>
        <end position="116"/>
    </location>
</feature>
<dbReference type="EMBL" id="JACJPW010000031">
    <property type="protein sequence ID" value="MBD2182137.1"/>
    <property type="molecule type" value="Genomic_DNA"/>
</dbReference>
<dbReference type="RefSeq" id="WP_190464943.1">
    <property type="nucleotide sequence ID" value="NZ_JACJPW010000031.1"/>
</dbReference>
<evidence type="ECO:0000313" key="7">
    <source>
        <dbReference type="Proteomes" id="UP000641646"/>
    </source>
</evidence>
<sequence>MANLLRRPILVGGVGLSFLLWLWQSFDDMAGQMDEVGILGAIALGGLLLLQKKEPKKTQLQLDLPMVERSTAEKAIAQAESAIALVESEAAQCNAISQLRQKAAELTAELDRKKISLAVTGGKAVGKTTLIQVLQSNWVSQIAQTVTLQETATLFALDEAGLTAEKDAIARALAADLVLFVTCGDLTEPEYQTLQQLKAANQRTVLVFNQEDRYLPEEREVVLQKLQQRTMLLLETNDVVAIAASPKAIKVRQHQTDGSVQEWLEESVPEITALTDRLSQIVAQQNQQLVWATTWRQAMALKAEAKSVLNEIRRDRALPAIEQYQWIAAATAFAIPIPALDLVATGAIDAQLILELSNIYRQKFSLEQAKTVAAAMGSLMLKLGLVELSTQTITTILKSNTITYVAGGLVQGVSAAYLTRLAGLSLIEYFQEQDAVTVEGENSLKLDRLRETVQRVFQQNQRMAFWQSFVKQAVGRLMPEAPLPQITSSEAVVSG</sequence>
<proteinExistence type="predicted"/>
<evidence type="ECO:0000256" key="2">
    <source>
        <dbReference type="ARBA" id="ARBA00022692"/>
    </source>
</evidence>
<keyword evidence="2" id="KW-0812">Transmembrane</keyword>
<dbReference type="GO" id="GO:0016020">
    <property type="term" value="C:membrane"/>
    <property type="evidence" value="ECO:0007669"/>
    <property type="project" value="UniProtKB-SubCell"/>
</dbReference>
<dbReference type="Proteomes" id="UP000641646">
    <property type="component" value="Unassembled WGS sequence"/>
</dbReference>
<protein>
    <submittedName>
        <fullName evidence="6">DUF697 domain-containing protein</fullName>
    </submittedName>
</protein>
<gene>
    <name evidence="6" type="ORF">H6G03_13655</name>
</gene>
<dbReference type="Pfam" id="PF05128">
    <property type="entry name" value="DUF697"/>
    <property type="match status" value="1"/>
</dbReference>
<evidence type="ECO:0000313" key="6">
    <source>
        <dbReference type="EMBL" id="MBD2182137.1"/>
    </source>
</evidence>
<reference evidence="6" key="1">
    <citation type="journal article" date="2015" name="ISME J.">
        <title>Draft Genome Sequence of Streptomyces incarnatus NRRL8089, which Produces the Nucleoside Antibiotic Sinefungin.</title>
        <authorList>
            <person name="Oshima K."/>
            <person name="Hattori M."/>
            <person name="Shimizu H."/>
            <person name="Fukuda K."/>
            <person name="Nemoto M."/>
            <person name="Inagaki K."/>
            <person name="Tamura T."/>
        </authorList>
    </citation>
    <scope>NUCLEOTIDE SEQUENCE</scope>
    <source>
        <strain evidence="6">FACHB-1375</strain>
    </source>
</reference>
<dbReference type="AlphaFoldDB" id="A0A926ZHF8"/>